<feature type="chain" id="PRO_5026760779" evidence="1">
    <location>
        <begin position="30"/>
        <end position="347"/>
    </location>
</feature>
<protein>
    <submittedName>
        <fullName evidence="3">Lytic murein transglycosylase</fullName>
    </submittedName>
</protein>
<feature type="signal peptide" evidence="1">
    <location>
        <begin position="1"/>
        <end position="29"/>
    </location>
</feature>
<dbReference type="InterPro" id="IPR011970">
    <property type="entry name" value="MltB_2"/>
</dbReference>
<keyword evidence="1" id="KW-0732">Signal</keyword>
<comment type="caution">
    <text evidence="3">The sequence shown here is derived from an EMBL/GenBank/DDBJ whole genome shotgun (WGS) entry which is preliminary data.</text>
</comment>
<dbReference type="SUPFAM" id="SSF53955">
    <property type="entry name" value="Lysozyme-like"/>
    <property type="match status" value="1"/>
</dbReference>
<dbReference type="AlphaFoldDB" id="A0A6N8LYE6"/>
<dbReference type="PANTHER" id="PTHR30163">
    <property type="entry name" value="MEMBRANE-BOUND LYTIC MUREIN TRANSGLYCOSYLASE B"/>
    <property type="match status" value="1"/>
</dbReference>
<evidence type="ECO:0000313" key="4">
    <source>
        <dbReference type="Proteomes" id="UP000436801"/>
    </source>
</evidence>
<dbReference type="Proteomes" id="UP000436801">
    <property type="component" value="Unassembled WGS sequence"/>
</dbReference>
<dbReference type="InterPro" id="IPR023346">
    <property type="entry name" value="Lysozyme-like_dom_sf"/>
</dbReference>
<dbReference type="GO" id="GO:0009253">
    <property type="term" value="P:peptidoglycan catabolic process"/>
    <property type="evidence" value="ECO:0007669"/>
    <property type="project" value="TreeGrafter"/>
</dbReference>
<proteinExistence type="predicted"/>
<gene>
    <name evidence="3" type="ORF">GQR91_14100</name>
</gene>
<evidence type="ECO:0000256" key="1">
    <source>
        <dbReference type="SAM" id="SignalP"/>
    </source>
</evidence>
<dbReference type="GO" id="GO:0008933">
    <property type="term" value="F:peptidoglycan lytic transglycosylase activity"/>
    <property type="evidence" value="ECO:0007669"/>
    <property type="project" value="TreeGrafter"/>
</dbReference>
<dbReference type="Gene3D" id="1.10.530.10">
    <property type="match status" value="1"/>
</dbReference>
<dbReference type="InterPro" id="IPR043426">
    <property type="entry name" value="MltB-like"/>
</dbReference>
<sequence length="347" mass="38134">MWGMARVRQWRQFAVLFVALFAGAAPVWAQDEAGFQAYLGEVRGVAAAQGVSARTLDAVLPTLTLNTRVIELDRQQPGSSTSTSFSPFAPYKAAHVDAARISRGRSKYLAQRPRLSRIERETGVPESIMVAIWGHETNYGSYTGNFDLLRSLASLAYEGRRRPLFQGEFIAALKMMDRGVSREQLKGSWAGATGNPQFLPSIYLRLARDGDGDGRADIWNSEADTLASIGNYFTNAGWRPGQPWGFAVSVPGSFNRSEVRNTLVSPRCPRVFQRHSGWRTMAEWRALGIVPQGRAWPAGDVLATLMEPDGEGATAYLLTGNYRVILDYNCSNFYALSVGLLADAIEG</sequence>
<evidence type="ECO:0000259" key="2">
    <source>
        <dbReference type="Pfam" id="PF13406"/>
    </source>
</evidence>
<dbReference type="InterPro" id="IPR031304">
    <property type="entry name" value="SLT_2"/>
</dbReference>
<organism evidence="3 4">
    <name type="scientific">Sphingomonas carotinifaciens</name>
    <dbReference type="NCBI Taxonomy" id="1166323"/>
    <lineage>
        <taxon>Bacteria</taxon>
        <taxon>Pseudomonadati</taxon>
        <taxon>Pseudomonadota</taxon>
        <taxon>Alphaproteobacteria</taxon>
        <taxon>Sphingomonadales</taxon>
        <taxon>Sphingomonadaceae</taxon>
        <taxon>Sphingomonas</taxon>
    </lineage>
</organism>
<accession>A0A6N8LYE6</accession>
<name>A0A6N8LYE6_9SPHN</name>
<dbReference type="NCBIfam" id="TIGR02283">
    <property type="entry name" value="MltB_2"/>
    <property type="match status" value="1"/>
</dbReference>
<evidence type="ECO:0000313" key="3">
    <source>
        <dbReference type="EMBL" id="MWC44761.1"/>
    </source>
</evidence>
<dbReference type="EMBL" id="WSUT01000005">
    <property type="protein sequence ID" value="MWC44761.1"/>
    <property type="molecule type" value="Genomic_DNA"/>
</dbReference>
<dbReference type="Pfam" id="PF13406">
    <property type="entry name" value="SLT_2"/>
    <property type="match status" value="1"/>
</dbReference>
<dbReference type="OrthoDB" id="9808544at2"/>
<dbReference type="PANTHER" id="PTHR30163:SF8">
    <property type="entry name" value="LYTIC MUREIN TRANSGLYCOSYLASE"/>
    <property type="match status" value="1"/>
</dbReference>
<reference evidence="3 4" key="1">
    <citation type="submission" date="2019-12" db="EMBL/GenBank/DDBJ databases">
        <authorList>
            <person name="Zheng J."/>
        </authorList>
    </citation>
    <scope>NUCLEOTIDE SEQUENCE [LARGE SCALE GENOMIC DNA]</scope>
    <source>
        <strain evidence="3 4">DSM 27347</strain>
    </source>
</reference>
<feature type="domain" description="Transglycosylase SLT" evidence="2">
    <location>
        <begin position="35"/>
        <end position="343"/>
    </location>
</feature>
<dbReference type="Gene3D" id="1.10.8.350">
    <property type="entry name" value="Bacterial muramidase"/>
    <property type="match status" value="1"/>
</dbReference>